<dbReference type="STRING" id="670386.D3BH46"/>
<dbReference type="RefSeq" id="XP_020431551.1">
    <property type="nucleotide sequence ID" value="XM_020578682.1"/>
</dbReference>
<dbReference type="SUPFAM" id="SSF50104">
    <property type="entry name" value="Translation proteins SH3-like domain"/>
    <property type="match status" value="1"/>
</dbReference>
<name>D3BH46_HETP5</name>
<dbReference type="AlphaFoldDB" id="D3BH46"/>
<keyword evidence="7" id="KW-1185">Reference proteome</keyword>
<dbReference type="InterPro" id="IPR000915">
    <property type="entry name" value="60S_ribosomal_eL6"/>
</dbReference>
<dbReference type="OMA" id="YKREYSA"/>
<dbReference type="Gene3D" id="2.30.30.30">
    <property type="match status" value="1"/>
</dbReference>
<gene>
    <name evidence="6" type="primary">rpl6</name>
    <name evidence="6" type="ORF">PPL_07848</name>
</gene>
<dbReference type="FunCoup" id="D3BH46">
    <property type="interactions" value="656"/>
</dbReference>
<dbReference type="InterPro" id="IPR049633">
    <property type="entry name" value="Ribosomal_eL6_CS"/>
</dbReference>
<evidence type="ECO:0000313" key="7">
    <source>
        <dbReference type="Proteomes" id="UP000001396"/>
    </source>
</evidence>
<proteinExistence type="inferred from homology"/>
<dbReference type="PANTHER" id="PTHR10715:SF0">
    <property type="entry name" value="LARGE RIBOSOMAL SUBUNIT PROTEIN EL6"/>
    <property type="match status" value="1"/>
</dbReference>
<dbReference type="Pfam" id="PF01159">
    <property type="entry name" value="Ribosomal_L6e"/>
    <property type="match status" value="1"/>
</dbReference>
<dbReference type="Proteomes" id="UP000001396">
    <property type="component" value="Unassembled WGS sequence"/>
</dbReference>
<keyword evidence="2 4" id="KW-0689">Ribosomal protein</keyword>
<dbReference type="InterPro" id="IPR014722">
    <property type="entry name" value="Rib_uL2_dom2"/>
</dbReference>
<feature type="compositionally biased region" description="Low complexity" evidence="5">
    <location>
        <begin position="28"/>
        <end position="41"/>
    </location>
</feature>
<dbReference type="GO" id="GO:0003723">
    <property type="term" value="F:RNA binding"/>
    <property type="evidence" value="ECO:0007669"/>
    <property type="project" value="TreeGrafter"/>
</dbReference>
<dbReference type="PROSITE" id="PS01170">
    <property type="entry name" value="RIBOSOMAL_L6E"/>
    <property type="match status" value="1"/>
</dbReference>
<dbReference type="PANTHER" id="PTHR10715">
    <property type="entry name" value="60S RIBOSOMAL PROTEIN L6"/>
    <property type="match status" value="1"/>
</dbReference>
<dbReference type="InterPro" id="IPR008991">
    <property type="entry name" value="Translation_prot_SH3-like_sf"/>
</dbReference>
<organism evidence="6 7">
    <name type="scientific">Heterostelium pallidum (strain ATCC 26659 / Pp 5 / PN500)</name>
    <name type="common">Cellular slime mold</name>
    <name type="synonym">Polysphondylium pallidum</name>
    <dbReference type="NCBI Taxonomy" id="670386"/>
    <lineage>
        <taxon>Eukaryota</taxon>
        <taxon>Amoebozoa</taxon>
        <taxon>Evosea</taxon>
        <taxon>Eumycetozoa</taxon>
        <taxon>Dictyostelia</taxon>
        <taxon>Acytosteliales</taxon>
        <taxon>Acytosteliaceae</taxon>
        <taxon>Heterostelium</taxon>
    </lineage>
</organism>
<accession>D3BH46</accession>
<evidence type="ECO:0000313" key="6">
    <source>
        <dbReference type="EMBL" id="EFA79430.1"/>
    </source>
</evidence>
<evidence type="ECO:0000256" key="4">
    <source>
        <dbReference type="RuleBase" id="RU000662"/>
    </source>
</evidence>
<keyword evidence="3 4" id="KW-0687">Ribonucleoprotein</keyword>
<sequence length="367" mass="40785">MIAAIFDIDPHHVVVTNNKKQQHRQQHKQQQQQSLTNSNSISNSETLSQTLCRVDVTFIVANAFPFISEQAAKLVNNHRSLKFICKVAFLARNLHPRLKIPNCCLSVLNLKTSSPKFVTQSITGITMQNPIIGNGLRQYSKRAFAKRTRLYLAKQKKVTTAPKAAPAPVVREATIKGGKKVQLKEKTAKYAPVETSEVRAVARQYKQSPVALRKTITPGTVLIIVAGRYAGKRVVFLKQLTSGLLLITGPFRLNGVPLRRIDQRYVIATSTKVNVANVKVPESVNDCYFKAEKKAATTKKAEGEFFKDGEKKTTEKAAKKLPEVRIADQKAVDTAILAALKGQKELVLYLKTAFGLRKGEFPHALKF</sequence>
<evidence type="ECO:0000256" key="1">
    <source>
        <dbReference type="ARBA" id="ARBA00010592"/>
    </source>
</evidence>
<dbReference type="InParanoid" id="D3BH46"/>
<dbReference type="FunFam" id="2.30.30.30:FF:000014">
    <property type="entry name" value="60S ribosomal protein L6"/>
    <property type="match status" value="1"/>
</dbReference>
<evidence type="ECO:0000256" key="3">
    <source>
        <dbReference type="ARBA" id="ARBA00023274"/>
    </source>
</evidence>
<dbReference type="InterPro" id="IPR041997">
    <property type="entry name" value="Ribosomal_eL6_KOW"/>
</dbReference>
<protein>
    <recommendedName>
        <fullName evidence="4">60S ribosomal protein L6</fullName>
    </recommendedName>
</protein>
<dbReference type="GO" id="GO:0022625">
    <property type="term" value="C:cytosolic large ribosomal subunit"/>
    <property type="evidence" value="ECO:0007669"/>
    <property type="project" value="TreeGrafter"/>
</dbReference>
<dbReference type="GeneID" id="31363329"/>
<dbReference type="GO" id="GO:0000027">
    <property type="term" value="P:ribosomal large subunit assembly"/>
    <property type="evidence" value="ECO:0007669"/>
    <property type="project" value="TreeGrafter"/>
</dbReference>
<reference evidence="6 7" key="1">
    <citation type="journal article" date="2011" name="Genome Res.">
        <title>Phylogeny-wide analysis of social amoeba genomes highlights ancient origins for complex intercellular communication.</title>
        <authorList>
            <person name="Heidel A.J."/>
            <person name="Lawal H.M."/>
            <person name="Felder M."/>
            <person name="Schilde C."/>
            <person name="Helps N.R."/>
            <person name="Tunggal B."/>
            <person name="Rivero F."/>
            <person name="John U."/>
            <person name="Schleicher M."/>
            <person name="Eichinger L."/>
            <person name="Platzer M."/>
            <person name="Noegel A.A."/>
            <person name="Schaap P."/>
            <person name="Gloeckner G."/>
        </authorList>
    </citation>
    <scope>NUCLEOTIDE SEQUENCE [LARGE SCALE GENOMIC DNA]</scope>
    <source>
        <strain evidence="7">ATCC 26659 / Pp 5 / PN500</strain>
    </source>
</reference>
<comment type="caution">
    <text evidence="6">The sequence shown here is derived from an EMBL/GenBank/DDBJ whole genome shotgun (WGS) entry which is preliminary data.</text>
</comment>
<dbReference type="GO" id="GO:0002181">
    <property type="term" value="P:cytoplasmic translation"/>
    <property type="evidence" value="ECO:0007669"/>
    <property type="project" value="TreeGrafter"/>
</dbReference>
<dbReference type="GO" id="GO:0003735">
    <property type="term" value="F:structural constituent of ribosome"/>
    <property type="evidence" value="ECO:0007669"/>
    <property type="project" value="InterPro"/>
</dbReference>
<evidence type="ECO:0000256" key="2">
    <source>
        <dbReference type="ARBA" id="ARBA00022980"/>
    </source>
</evidence>
<comment type="similarity">
    <text evidence="1 4">Belongs to the eukaryotic ribosomal protein eL6 family.</text>
</comment>
<dbReference type="EMBL" id="ADBJ01000035">
    <property type="protein sequence ID" value="EFA79430.1"/>
    <property type="molecule type" value="Genomic_DNA"/>
</dbReference>
<evidence type="ECO:0000256" key="5">
    <source>
        <dbReference type="SAM" id="MobiDB-lite"/>
    </source>
</evidence>
<feature type="region of interest" description="Disordered" evidence="5">
    <location>
        <begin position="17"/>
        <end position="41"/>
    </location>
</feature>
<dbReference type="CDD" id="cd13156">
    <property type="entry name" value="KOW_RPL6"/>
    <property type="match status" value="1"/>
</dbReference>